<keyword evidence="3" id="KW-1185">Reference proteome</keyword>
<sequence length="161" mass="17455">MKRAEVQPPVADLEAGRPRKSTTPTMRPDVWRWRLRSGSVAVASSLALPFLQEVLLRRVSTMSLACLVCRSVDSPSRSFRSHSVSSSEDEGQCAAVVSCLTRKVTIAATGGANAVSTSKVTPFPVMASGQGMGETPRLLRSRAVSRDLVRDWNFDQVHVEG</sequence>
<organism evidence="2 3">
    <name type="scientific">Musa troglodytarum</name>
    <name type="common">fe'i banana</name>
    <dbReference type="NCBI Taxonomy" id="320322"/>
    <lineage>
        <taxon>Eukaryota</taxon>
        <taxon>Viridiplantae</taxon>
        <taxon>Streptophyta</taxon>
        <taxon>Embryophyta</taxon>
        <taxon>Tracheophyta</taxon>
        <taxon>Spermatophyta</taxon>
        <taxon>Magnoliopsida</taxon>
        <taxon>Liliopsida</taxon>
        <taxon>Zingiberales</taxon>
        <taxon>Musaceae</taxon>
        <taxon>Musa</taxon>
    </lineage>
</organism>
<evidence type="ECO:0000256" key="1">
    <source>
        <dbReference type="SAM" id="MobiDB-lite"/>
    </source>
</evidence>
<name>A0A9E7HGN2_9LILI</name>
<evidence type="ECO:0000313" key="3">
    <source>
        <dbReference type="Proteomes" id="UP001055439"/>
    </source>
</evidence>
<accession>A0A9E7HGN2</accession>
<gene>
    <name evidence="2" type="ORF">MUK42_16534</name>
</gene>
<proteinExistence type="predicted"/>
<feature type="region of interest" description="Disordered" evidence="1">
    <location>
        <begin position="1"/>
        <end position="25"/>
    </location>
</feature>
<dbReference type="EMBL" id="CP097510">
    <property type="protein sequence ID" value="URE30808.1"/>
    <property type="molecule type" value="Genomic_DNA"/>
</dbReference>
<dbReference type="OrthoDB" id="1922963at2759"/>
<dbReference type="PANTHER" id="PTHR36002:SF1">
    <property type="entry name" value="PYRD"/>
    <property type="match status" value="1"/>
</dbReference>
<dbReference type="AlphaFoldDB" id="A0A9E7HGN2"/>
<dbReference type="PANTHER" id="PTHR36002">
    <property type="entry name" value="PYRD"/>
    <property type="match status" value="1"/>
</dbReference>
<reference evidence="2" key="1">
    <citation type="submission" date="2022-05" db="EMBL/GenBank/DDBJ databases">
        <title>The Musa troglodytarum L. genome provides insights into the mechanism of non-climacteric behaviour and enrichment of carotenoids.</title>
        <authorList>
            <person name="Wang J."/>
        </authorList>
    </citation>
    <scope>NUCLEOTIDE SEQUENCE</scope>
    <source>
        <tissue evidence="2">Leaf</tissue>
    </source>
</reference>
<protein>
    <submittedName>
        <fullName evidence="2">Uncharacterized protein</fullName>
    </submittedName>
</protein>
<dbReference type="Proteomes" id="UP001055439">
    <property type="component" value="Chromosome 8"/>
</dbReference>
<evidence type="ECO:0000313" key="2">
    <source>
        <dbReference type="EMBL" id="URE30808.1"/>
    </source>
</evidence>